<name>A0A2W5FCK4_9BURK</name>
<evidence type="ECO:0000313" key="3">
    <source>
        <dbReference type="Proteomes" id="UP000249633"/>
    </source>
</evidence>
<dbReference type="InterPro" id="IPR052726">
    <property type="entry name" value="Phage_Baseplate_Hub"/>
</dbReference>
<feature type="compositionally biased region" description="Acidic residues" evidence="1">
    <location>
        <begin position="341"/>
        <end position="352"/>
    </location>
</feature>
<gene>
    <name evidence="2" type="ORF">DI603_15135</name>
</gene>
<feature type="region of interest" description="Disordered" evidence="1">
    <location>
        <begin position="326"/>
        <end position="352"/>
    </location>
</feature>
<dbReference type="AlphaFoldDB" id="A0A2W5FCK4"/>
<dbReference type="Pfam" id="PF05954">
    <property type="entry name" value="Phage_GPD"/>
    <property type="match status" value="1"/>
</dbReference>
<evidence type="ECO:0000256" key="1">
    <source>
        <dbReference type="SAM" id="MobiDB-lite"/>
    </source>
</evidence>
<evidence type="ECO:0000313" key="2">
    <source>
        <dbReference type="EMBL" id="PZP30456.1"/>
    </source>
</evidence>
<organism evidence="2 3">
    <name type="scientific">Roseateles depolymerans</name>
    <dbReference type="NCBI Taxonomy" id="76731"/>
    <lineage>
        <taxon>Bacteria</taxon>
        <taxon>Pseudomonadati</taxon>
        <taxon>Pseudomonadota</taxon>
        <taxon>Betaproteobacteria</taxon>
        <taxon>Burkholderiales</taxon>
        <taxon>Sphaerotilaceae</taxon>
        <taxon>Roseateles</taxon>
    </lineage>
</organism>
<dbReference type="PANTHER" id="PTHR35862">
    <property type="entry name" value="FELS-2 PROPHAGE PROTEIN"/>
    <property type="match status" value="1"/>
</dbReference>
<accession>A0A2W5FCK4</accession>
<feature type="compositionally biased region" description="Basic and acidic residues" evidence="1">
    <location>
        <begin position="326"/>
        <end position="340"/>
    </location>
</feature>
<comment type="caution">
    <text evidence="2">The sequence shown here is derived from an EMBL/GenBank/DDBJ whole genome shotgun (WGS) entry which is preliminary data.</text>
</comment>
<dbReference type="SUPFAM" id="SSF69279">
    <property type="entry name" value="Phage tail proteins"/>
    <property type="match status" value="1"/>
</dbReference>
<dbReference type="Proteomes" id="UP000249633">
    <property type="component" value="Unassembled WGS sequence"/>
</dbReference>
<proteinExistence type="predicted"/>
<dbReference type="EMBL" id="QFOD01000014">
    <property type="protein sequence ID" value="PZP30456.1"/>
    <property type="molecule type" value="Genomic_DNA"/>
</dbReference>
<protein>
    <submittedName>
        <fullName evidence="2">Late control protein</fullName>
    </submittedName>
</protein>
<sequence>MKPATHPQVDYGITVDGRDITRKIDPRLISLTLSECRGGEADQLDLVLNDADGMLALPPKGALITLKLGWVGQALVDKGSFTVDEIEHSGSPDQLHIRARSADMVDTLKQRAEKSWHGQTLGDIVGEIAGKHGLSPRVDNRLAKVEVDHVDQTHESDLNFVSRLAKRYDAVATVKKGHLVFLPINGTRSSKGELLASASISRADGDQHRFHTADREAYSGVRAYWHDPKKAKRRGVLVGLSGNAKRLRDTYGSEADALAAAKAEWQRIQRGAATLELTLALGRPELIPQTPVRVSGFKPAINAITWLTVKTAHTVSDGGLTTRIELETADSKSDDGKVEDVQADDAAPEASE</sequence>
<dbReference type="PANTHER" id="PTHR35862:SF3">
    <property type="entry name" value="FELS-2 PROPHAGE PROTEIN"/>
    <property type="match status" value="1"/>
</dbReference>
<reference evidence="2 3" key="1">
    <citation type="submission" date="2017-08" db="EMBL/GenBank/DDBJ databases">
        <title>Infants hospitalized years apart are colonized by the same room-sourced microbial strains.</title>
        <authorList>
            <person name="Brooks B."/>
            <person name="Olm M.R."/>
            <person name="Firek B.A."/>
            <person name="Baker R."/>
            <person name="Thomas B.C."/>
            <person name="Morowitz M.J."/>
            <person name="Banfield J.F."/>
        </authorList>
    </citation>
    <scope>NUCLEOTIDE SEQUENCE [LARGE SCALE GENOMIC DNA]</scope>
    <source>
        <strain evidence="2">S2_012_000_R2_81</strain>
    </source>
</reference>